<comment type="caution">
    <text evidence="2">The sequence shown here is derived from an EMBL/GenBank/DDBJ whole genome shotgun (WGS) entry which is preliminary data.</text>
</comment>
<feature type="region of interest" description="Disordered" evidence="1">
    <location>
        <begin position="22"/>
        <end position="51"/>
    </location>
</feature>
<reference evidence="2 3" key="1">
    <citation type="submission" date="2024-02" db="EMBL/GenBank/DDBJ databases">
        <title>De novo assembly and annotation of 12 fungi associated with fruit tree decline syndrome in Ontario, Canada.</title>
        <authorList>
            <person name="Sulman M."/>
            <person name="Ellouze W."/>
            <person name="Ilyukhin E."/>
        </authorList>
    </citation>
    <scope>NUCLEOTIDE SEQUENCE [LARGE SCALE GENOMIC DNA]</scope>
    <source>
        <strain evidence="2 3">M97-236</strain>
    </source>
</reference>
<name>A0ABR3QK22_9PLEO</name>
<feature type="compositionally biased region" description="Basic and acidic residues" evidence="1">
    <location>
        <begin position="217"/>
        <end position="238"/>
    </location>
</feature>
<feature type="region of interest" description="Disordered" evidence="1">
    <location>
        <begin position="481"/>
        <end position="500"/>
    </location>
</feature>
<accession>A0ABR3QK22</accession>
<feature type="region of interest" description="Disordered" evidence="1">
    <location>
        <begin position="213"/>
        <end position="238"/>
    </location>
</feature>
<feature type="region of interest" description="Disordered" evidence="1">
    <location>
        <begin position="413"/>
        <end position="466"/>
    </location>
</feature>
<feature type="region of interest" description="Disordered" evidence="1">
    <location>
        <begin position="517"/>
        <end position="551"/>
    </location>
</feature>
<dbReference type="EMBL" id="JAKIXB020000046">
    <property type="protein sequence ID" value="KAL1592506.1"/>
    <property type="molecule type" value="Genomic_DNA"/>
</dbReference>
<protein>
    <submittedName>
        <fullName evidence="2">Uncharacterized protein</fullName>
    </submittedName>
</protein>
<dbReference type="SUPFAM" id="SSF50044">
    <property type="entry name" value="SH3-domain"/>
    <property type="match status" value="1"/>
</dbReference>
<feature type="compositionally biased region" description="Polar residues" evidence="1">
    <location>
        <begin position="28"/>
        <end position="40"/>
    </location>
</feature>
<keyword evidence="3" id="KW-1185">Reference proteome</keyword>
<proteinExistence type="predicted"/>
<evidence type="ECO:0000313" key="3">
    <source>
        <dbReference type="Proteomes" id="UP001521222"/>
    </source>
</evidence>
<dbReference type="Proteomes" id="UP001521222">
    <property type="component" value="Unassembled WGS sequence"/>
</dbReference>
<feature type="compositionally biased region" description="Acidic residues" evidence="1">
    <location>
        <begin position="416"/>
        <end position="425"/>
    </location>
</feature>
<evidence type="ECO:0000256" key="1">
    <source>
        <dbReference type="SAM" id="MobiDB-lite"/>
    </source>
</evidence>
<evidence type="ECO:0000313" key="2">
    <source>
        <dbReference type="EMBL" id="KAL1592506.1"/>
    </source>
</evidence>
<sequence length="551" mass="61039">MIPRLEQQVSATPTLAEKICEEDLQDPAVSTASVPKSNNKWGRDEHNSAEGMSRRLRVLNNVKSIVERRSQPLQRPQARVVQPDPSFAPVARNPLCNLEFLDYDNSSVPVLYSTKIQHTRSTELQNCPSIDLVNDAFDAIEAGLKPYAQPFVVKKYLKLVGIPKTQPVRFEGRVHPWAKAASRTREKRRVILAGGKIVLEDYQVALTPKIELPTPDAKQDKADAATEAQRGDTGKAEQQRIEVMDVQVGRELSLPLGAIVVVYKIHKDYDSWTYGRLYGTDKQGWFPLWHTCSIDWSLDRFSGSKAQEFSEPLSESKDCEEMDWNGLVHYWRQQGFPEGITWQQMCQATADAATEAEAKRIAKRKSMAAVSMAQTLTLDTTLTRSPSLHITHSLATASEAILVIEATSIVPMSGTEEVDGPDDMQDSNVSESVELTRVTESKAAADSAQPAVDMPETPPGTDTSSKTKEEAIEYVYAASATVSSSNGQVSSPEPDAMESKIPGEKLEAEAEVLTEFVAPPTPQDPFAKSRYHPFARNDNIEYDWGDSDDEL</sequence>
<dbReference type="InterPro" id="IPR036028">
    <property type="entry name" value="SH3-like_dom_sf"/>
</dbReference>
<organism evidence="2 3">
    <name type="scientific">Nothophoma quercina</name>
    <dbReference type="NCBI Taxonomy" id="749835"/>
    <lineage>
        <taxon>Eukaryota</taxon>
        <taxon>Fungi</taxon>
        <taxon>Dikarya</taxon>
        <taxon>Ascomycota</taxon>
        <taxon>Pezizomycotina</taxon>
        <taxon>Dothideomycetes</taxon>
        <taxon>Pleosporomycetidae</taxon>
        <taxon>Pleosporales</taxon>
        <taxon>Pleosporineae</taxon>
        <taxon>Didymellaceae</taxon>
        <taxon>Nothophoma</taxon>
    </lineage>
</organism>
<feature type="compositionally biased region" description="Acidic residues" evidence="1">
    <location>
        <begin position="540"/>
        <end position="551"/>
    </location>
</feature>
<gene>
    <name evidence="2" type="ORF">SLS59_009739</name>
</gene>